<feature type="region of interest" description="Disordered" evidence="1">
    <location>
        <begin position="1"/>
        <end position="34"/>
    </location>
</feature>
<reference evidence="2 3" key="1">
    <citation type="submission" date="2020-08" db="EMBL/GenBank/DDBJ databases">
        <title>Genomic Encyclopedia of Type Strains, Phase IV (KMG-V): Genome sequencing to study the core and pangenomes of soil and plant-associated prokaryotes.</title>
        <authorList>
            <person name="Whitman W."/>
        </authorList>
    </citation>
    <scope>NUCLEOTIDE SEQUENCE [LARGE SCALE GENOMIC DNA]</scope>
    <source>
        <strain evidence="2 3">SEMIA 4064</strain>
    </source>
</reference>
<comment type="caution">
    <text evidence="2">The sequence shown here is derived from an EMBL/GenBank/DDBJ whole genome shotgun (WGS) entry which is preliminary data.</text>
</comment>
<dbReference type="AlphaFoldDB" id="A0A7W9D4C8"/>
<accession>A0A7W9D4C8</accession>
<evidence type="ECO:0000313" key="3">
    <source>
        <dbReference type="Proteomes" id="UP000549882"/>
    </source>
</evidence>
<gene>
    <name evidence="2" type="ORF">GGD50_005974</name>
</gene>
<dbReference type="Proteomes" id="UP000549882">
    <property type="component" value="Unassembled WGS sequence"/>
</dbReference>
<name>A0A7W9D4C8_9HYPH</name>
<organism evidence="2 3">
    <name type="scientific">Rhizobium paranaense</name>
    <dbReference type="NCBI Taxonomy" id="1650438"/>
    <lineage>
        <taxon>Bacteria</taxon>
        <taxon>Pseudomonadati</taxon>
        <taxon>Pseudomonadota</taxon>
        <taxon>Alphaproteobacteria</taxon>
        <taxon>Hyphomicrobiales</taxon>
        <taxon>Rhizobiaceae</taxon>
        <taxon>Rhizobium/Agrobacterium group</taxon>
        <taxon>Rhizobium</taxon>
    </lineage>
</organism>
<sequence>MQGSGMTDQNEIAAKAWLRDRQGQGARYDAPTAP</sequence>
<evidence type="ECO:0000256" key="1">
    <source>
        <dbReference type="SAM" id="MobiDB-lite"/>
    </source>
</evidence>
<dbReference type="EMBL" id="JACHBI010000019">
    <property type="protein sequence ID" value="MBB5577322.1"/>
    <property type="molecule type" value="Genomic_DNA"/>
</dbReference>
<keyword evidence="3" id="KW-1185">Reference proteome</keyword>
<evidence type="ECO:0000313" key="2">
    <source>
        <dbReference type="EMBL" id="MBB5577322.1"/>
    </source>
</evidence>
<feature type="compositionally biased region" description="Polar residues" evidence="1">
    <location>
        <begin position="1"/>
        <end position="10"/>
    </location>
</feature>
<feature type="non-terminal residue" evidence="2">
    <location>
        <position position="34"/>
    </location>
</feature>
<proteinExistence type="predicted"/>
<protein>
    <submittedName>
        <fullName evidence="2">Uncharacterized protein</fullName>
    </submittedName>
</protein>